<evidence type="ECO:0000259" key="2">
    <source>
        <dbReference type="Pfam" id="PF00582"/>
    </source>
</evidence>
<comment type="caution">
    <text evidence="3">The sequence shown here is derived from an EMBL/GenBank/DDBJ whole genome shotgun (WGS) entry which is preliminary data.</text>
</comment>
<evidence type="ECO:0000313" key="3">
    <source>
        <dbReference type="EMBL" id="MBP1918042.1"/>
    </source>
</evidence>
<comment type="similarity">
    <text evidence="1">Belongs to the universal stress protein A family.</text>
</comment>
<protein>
    <submittedName>
        <fullName evidence="3">Nucleotide-binding universal stress UspA family protein</fullName>
    </submittedName>
</protein>
<organism evidence="3 4">
    <name type="scientific">Youngiibacter multivorans</name>
    <dbReference type="NCBI Taxonomy" id="937251"/>
    <lineage>
        <taxon>Bacteria</taxon>
        <taxon>Bacillati</taxon>
        <taxon>Bacillota</taxon>
        <taxon>Clostridia</taxon>
        <taxon>Eubacteriales</taxon>
        <taxon>Clostridiaceae</taxon>
        <taxon>Youngiibacter</taxon>
    </lineage>
</organism>
<evidence type="ECO:0000256" key="1">
    <source>
        <dbReference type="ARBA" id="ARBA00008791"/>
    </source>
</evidence>
<dbReference type="PANTHER" id="PTHR46268">
    <property type="entry name" value="STRESS RESPONSE PROTEIN NHAX"/>
    <property type="match status" value="1"/>
</dbReference>
<name>A0ABS4G0G5_9CLOT</name>
<gene>
    <name evidence="3" type="ORF">J2Z34_000513</name>
</gene>
<evidence type="ECO:0000313" key="4">
    <source>
        <dbReference type="Proteomes" id="UP001519271"/>
    </source>
</evidence>
<dbReference type="PRINTS" id="PR01438">
    <property type="entry name" value="UNVRSLSTRESS"/>
</dbReference>
<dbReference type="InterPro" id="IPR014729">
    <property type="entry name" value="Rossmann-like_a/b/a_fold"/>
</dbReference>
<dbReference type="EMBL" id="JAGGKC010000002">
    <property type="protein sequence ID" value="MBP1918042.1"/>
    <property type="molecule type" value="Genomic_DNA"/>
</dbReference>
<accession>A0ABS4G0G5</accession>
<dbReference type="InterPro" id="IPR006015">
    <property type="entry name" value="Universal_stress_UspA"/>
</dbReference>
<dbReference type="PANTHER" id="PTHR46268:SF6">
    <property type="entry name" value="UNIVERSAL STRESS PROTEIN UP12"/>
    <property type="match status" value="1"/>
</dbReference>
<dbReference type="Pfam" id="PF00582">
    <property type="entry name" value="Usp"/>
    <property type="match status" value="1"/>
</dbReference>
<feature type="domain" description="UspA" evidence="2">
    <location>
        <begin position="2"/>
        <end position="151"/>
    </location>
</feature>
<dbReference type="InterPro" id="IPR006016">
    <property type="entry name" value="UspA"/>
</dbReference>
<reference evidence="3 4" key="1">
    <citation type="submission" date="2021-03" db="EMBL/GenBank/DDBJ databases">
        <title>Genomic Encyclopedia of Type Strains, Phase IV (KMG-IV): sequencing the most valuable type-strain genomes for metagenomic binning, comparative biology and taxonomic classification.</title>
        <authorList>
            <person name="Goeker M."/>
        </authorList>
    </citation>
    <scope>NUCLEOTIDE SEQUENCE [LARGE SCALE GENOMIC DNA]</scope>
    <source>
        <strain evidence="3 4">DSM 6139</strain>
    </source>
</reference>
<dbReference type="Proteomes" id="UP001519271">
    <property type="component" value="Unassembled WGS sequence"/>
</dbReference>
<dbReference type="RefSeq" id="WP_209458279.1">
    <property type="nucleotide sequence ID" value="NZ_JAGGKC010000002.1"/>
</dbReference>
<dbReference type="CDD" id="cd00293">
    <property type="entry name" value="USP-like"/>
    <property type="match status" value="1"/>
</dbReference>
<dbReference type="SUPFAM" id="SSF52402">
    <property type="entry name" value="Adenine nucleotide alpha hydrolases-like"/>
    <property type="match status" value="1"/>
</dbReference>
<proteinExistence type="inferred from homology"/>
<dbReference type="Gene3D" id="3.40.50.620">
    <property type="entry name" value="HUPs"/>
    <property type="match status" value="1"/>
</dbReference>
<keyword evidence="4" id="KW-1185">Reference proteome</keyword>
<sequence length="156" mass="17708">MKLLVPVDGSAASINAVKKALEIARKYGADIKLITVVDPDHYLRFMRNDELWSHVDRKRIEENSGAVVRMEESSYKLLDAIVEKLDFNGIRAEREVLLGEPHIRILEDAEKEMADVIIIGNRGFSKIKRFFLGSVAQRVISEAKCPVLVIHSETEY</sequence>